<feature type="domain" description="AbiTii" evidence="1">
    <location>
        <begin position="7"/>
        <end position="189"/>
    </location>
</feature>
<reference evidence="2" key="1">
    <citation type="submission" date="2021-07" db="EMBL/GenBank/DDBJ databases">
        <authorList>
            <person name="Stanton E."/>
        </authorList>
    </citation>
    <scope>NUCLEOTIDE SEQUENCE</scope>
    <source>
        <strain evidence="2">2021EL-01139</strain>
    </source>
</reference>
<evidence type="ECO:0000313" key="2">
    <source>
        <dbReference type="EMBL" id="MBW3117882.1"/>
    </source>
</evidence>
<dbReference type="Proteomes" id="UP001155882">
    <property type="component" value="Unassembled WGS sequence"/>
</dbReference>
<gene>
    <name evidence="2" type="ORF">KYI77_15640</name>
</gene>
<accession>A0AAE2ZDH3</accession>
<dbReference type="EMBL" id="JAHWLI010000056">
    <property type="protein sequence ID" value="MBW3117882.1"/>
    <property type="molecule type" value="Genomic_DNA"/>
</dbReference>
<dbReference type="Pfam" id="PF18864">
    <property type="entry name" value="AbiTii"/>
    <property type="match status" value="1"/>
</dbReference>
<name>A0AAE2ZDH3_PRORE</name>
<dbReference type="InterPro" id="IPR041304">
    <property type="entry name" value="AbiTii"/>
</dbReference>
<dbReference type="RefSeq" id="WP_165880971.1">
    <property type="nucleotide sequence ID" value="NZ_JAAOIA010000055.1"/>
</dbReference>
<organism evidence="2 3">
    <name type="scientific">Providencia rettgeri</name>
    <dbReference type="NCBI Taxonomy" id="587"/>
    <lineage>
        <taxon>Bacteria</taxon>
        <taxon>Pseudomonadati</taxon>
        <taxon>Pseudomonadota</taxon>
        <taxon>Gammaproteobacteria</taxon>
        <taxon>Enterobacterales</taxon>
        <taxon>Morganellaceae</taxon>
        <taxon>Providencia</taxon>
    </lineage>
</organism>
<proteinExistence type="predicted"/>
<sequence>MLNSPVLKLQEMASSSKIDITELLSRAKMISVKLGLNDISEWLDYEINGYPSYDLLPDYRILKNLPLRAFNPYVGWIPYQIGDTSNTDKELYEALTSIHISNPISMIVDFVKEDMIMHSEVPAGLASFLQEAADIDFRIAWAINPALLTNIFSNIKSKILDWALYLESKNIYGEGLRFSAEERSEAIAMTVNNTNNFNGNVTNAGTIGAGNAGDINQQNIVNIGDFSSLERQLKNYGIADDDINNLKDIIDESPKPVSSSNLGERVGGWVGNMIGKAYSGSLKIAASAAPALITNAICHYYGIPV</sequence>
<dbReference type="AlphaFoldDB" id="A0AAE2ZDH3"/>
<comment type="caution">
    <text evidence="2">The sequence shown here is derived from an EMBL/GenBank/DDBJ whole genome shotgun (WGS) entry which is preliminary data.</text>
</comment>
<evidence type="ECO:0000259" key="1">
    <source>
        <dbReference type="Pfam" id="PF18864"/>
    </source>
</evidence>
<evidence type="ECO:0000313" key="3">
    <source>
        <dbReference type="Proteomes" id="UP001155882"/>
    </source>
</evidence>
<protein>
    <submittedName>
        <fullName evidence="2">Abortive phage resistance protein</fullName>
    </submittedName>
</protein>